<dbReference type="NCBIfam" id="TIGR03593">
    <property type="entry name" value="yidC_nterm"/>
    <property type="match status" value="1"/>
</dbReference>
<comment type="similarity">
    <text evidence="2">Belongs to the OXA1/ALB3/YidC family. Type 1 subfamily.</text>
</comment>
<keyword evidence="10" id="KW-0143">Chaperone</keyword>
<feature type="compositionally biased region" description="Polar residues" evidence="14">
    <location>
        <begin position="38"/>
        <end position="53"/>
    </location>
</feature>
<keyword evidence="9 15" id="KW-0472">Membrane</keyword>
<evidence type="ECO:0000256" key="2">
    <source>
        <dbReference type="ARBA" id="ARBA00010527"/>
    </source>
</evidence>
<keyword evidence="5" id="KW-1003">Cell membrane</keyword>
<dbReference type="PANTHER" id="PTHR12428">
    <property type="entry name" value="OXA1"/>
    <property type="match status" value="1"/>
</dbReference>
<dbReference type="GO" id="GO:0005886">
    <property type="term" value="C:plasma membrane"/>
    <property type="evidence" value="ECO:0007669"/>
    <property type="project" value="UniProtKB-SubCell"/>
</dbReference>
<evidence type="ECO:0000256" key="11">
    <source>
        <dbReference type="ARBA" id="ARBA00033245"/>
    </source>
</evidence>
<evidence type="ECO:0000256" key="7">
    <source>
        <dbReference type="ARBA" id="ARBA00022927"/>
    </source>
</evidence>
<dbReference type="PANTHER" id="PTHR12428:SF65">
    <property type="entry name" value="CYTOCHROME C OXIDASE ASSEMBLY PROTEIN COX18, MITOCHONDRIAL"/>
    <property type="match status" value="1"/>
</dbReference>
<feature type="region of interest" description="Disordered" evidence="14">
    <location>
        <begin position="35"/>
        <end position="67"/>
    </location>
</feature>
<evidence type="ECO:0000256" key="14">
    <source>
        <dbReference type="SAM" id="MobiDB-lite"/>
    </source>
</evidence>
<dbReference type="InterPro" id="IPR047196">
    <property type="entry name" value="YidC_ALB_C"/>
</dbReference>
<dbReference type="Pfam" id="PF02096">
    <property type="entry name" value="60KD_IMP"/>
    <property type="match status" value="1"/>
</dbReference>
<gene>
    <name evidence="18" type="ORF">COX46_02715</name>
</gene>
<dbReference type="Gene3D" id="2.70.98.90">
    <property type="match status" value="1"/>
</dbReference>
<dbReference type="CDD" id="cd19961">
    <property type="entry name" value="EcYidC-like_peri"/>
    <property type="match status" value="1"/>
</dbReference>
<dbReference type="NCBIfam" id="TIGR03592">
    <property type="entry name" value="yidC_oxa1_cterm"/>
    <property type="match status" value="1"/>
</dbReference>
<feature type="transmembrane region" description="Helical" evidence="15">
    <location>
        <begin position="12"/>
        <end position="28"/>
    </location>
</feature>
<keyword evidence="4" id="KW-0813">Transport</keyword>
<evidence type="ECO:0000256" key="9">
    <source>
        <dbReference type="ARBA" id="ARBA00023136"/>
    </source>
</evidence>
<evidence type="ECO:0000256" key="13">
    <source>
        <dbReference type="RuleBase" id="RU003945"/>
    </source>
</evidence>
<feature type="domain" description="Membrane insertase YidC N-terminal" evidence="17">
    <location>
        <begin position="72"/>
        <end position="290"/>
    </location>
</feature>
<sequence>MTQSDNTGKRALVAFGLSMLVIIFFSYLQMKHQPPKTVPNQTSPVDSTANPVSKISPPSREETSLPPAKEVIVETGLYRAVFDARGGRLISLGLKHYTRKNEPRLETLLPDSSYPFGIEGENEILFVPDKERLVLSSAQTSDAITFRARKGKGTITKKFTFDNRKYGIAFELAREGLTEEKTTLTAFSSPQPLTKSRGDIEEILASSSGKVSRIRPGTIKNEAHQISGTGYLGRKTQYILTFLKPEKPLDATISEGTAGKVVSSFILKPGQSKENFYFYSGPADHQVLTKEGVDIGEILPTGPIVALSRFILGILTFFHRLLPNWGVAIILLTFLFKIVFFPLTRVSLRTMKTMQKLQPYMKDLSKKYKNNPQAMQKEIFGIYRQYRINPLSGCLPMLVQ</sequence>
<dbReference type="Proteomes" id="UP000230392">
    <property type="component" value="Unassembled WGS sequence"/>
</dbReference>
<evidence type="ECO:0000256" key="8">
    <source>
        <dbReference type="ARBA" id="ARBA00022989"/>
    </source>
</evidence>
<keyword evidence="7" id="KW-0653">Protein transport</keyword>
<dbReference type="InterPro" id="IPR038221">
    <property type="entry name" value="YidC_periplasmic_sf"/>
</dbReference>
<evidence type="ECO:0000256" key="3">
    <source>
        <dbReference type="ARBA" id="ARBA00015325"/>
    </source>
</evidence>
<feature type="domain" description="Membrane insertase YidC/Oxa/ALB C-terminal" evidence="16">
    <location>
        <begin position="325"/>
        <end position="400"/>
    </location>
</feature>
<dbReference type="GO" id="GO:0032977">
    <property type="term" value="F:membrane insertase activity"/>
    <property type="evidence" value="ECO:0007669"/>
    <property type="project" value="InterPro"/>
</dbReference>
<comment type="caution">
    <text evidence="18">The sequence shown here is derived from an EMBL/GenBank/DDBJ whole genome shotgun (WGS) entry which is preliminary data.</text>
</comment>
<evidence type="ECO:0000256" key="6">
    <source>
        <dbReference type="ARBA" id="ARBA00022692"/>
    </source>
</evidence>
<evidence type="ECO:0000256" key="5">
    <source>
        <dbReference type="ARBA" id="ARBA00022475"/>
    </source>
</evidence>
<dbReference type="AlphaFoldDB" id="A0A2G9YCC3"/>
<feature type="non-terminal residue" evidence="18">
    <location>
        <position position="400"/>
    </location>
</feature>
<dbReference type="InterPro" id="IPR001708">
    <property type="entry name" value="YidC/ALB3/OXA1/COX18"/>
</dbReference>
<name>A0A2G9YCC3_9BACT</name>
<dbReference type="CDD" id="cd20070">
    <property type="entry name" value="5TM_YidC_Alb3"/>
    <property type="match status" value="1"/>
</dbReference>
<organism evidence="18 19">
    <name type="scientific">bacterium (Candidatus Ratteibacteria) CG23_combo_of_CG06-09_8_20_14_all_48_7</name>
    <dbReference type="NCBI Taxonomy" id="2014292"/>
    <lineage>
        <taxon>Bacteria</taxon>
        <taxon>Candidatus Ratteibacteria</taxon>
    </lineage>
</organism>
<evidence type="ECO:0000256" key="15">
    <source>
        <dbReference type="SAM" id="Phobius"/>
    </source>
</evidence>
<dbReference type="EMBL" id="PCRF01000130">
    <property type="protein sequence ID" value="PIP16363.1"/>
    <property type="molecule type" value="Genomic_DNA"/>
</dbReference>
<dbReference type="Pfam" id="PF14849">
    <property type="entry name" value="YidC_periplas"/>
    <property type="match status" value="1"/>
</dbReference>
<evidence type="ECO:0000256" key="12">
    <source>
        <dbReference type="ARBA" id="ARBA00033342"/>
    </source>
</evidence>
<evidence type="ECO:0000313" key="18">
    <source>
        <dbReference type="EMBL" id="PIP16363.1"/>
    </source>
</evidence>
<dbReference type="GO" id="GO:0051205">
    <property type="term" value="P:protein insertion into membrane"/>
    <property type="evidence" value="ECO:0007669"/>
    <property type="project" value="TreeGrafter"/>
</dbReference>
<evidence type="ECO:0000256" key="10">
    <source>
        <dbReference type="ARBA" id="ARBA00023186"/>
    </source>
</evidence>
<dbReference type="GO" id="GO:0015031">
    <property type="term" value="P:protein transport"/>
    <property type="evidence" value="ECO:0007669"/>
    <property type="project" value="UniProtKB-KW"/>
</dbReference>
<evidence type="ECO:0000259" key="16">
    <source>
        <dbReference type="Pfam" id="PF02096"/>
    </source>
</evidence>
<protein>
    <recommendedName>
        <fullName evidence="3">Membrane protein insertase YidC</fullName>
    </recommendedName>
    <alternativeName>
        <fullName evidence="12">Foldase YidC</fullName>
    </alternativeName>
    <alternativeName>
        <fullName evidence="11">Membrane integrase YidC</fullName>
    </alternativeName>
</protein>
<keyword evidence="8 15" id="KW-1133">Transmembrane helix</keyword>
<dbReference type="InterPro" id="IPR028055">
    <property type="entry name" value="YidC/Oxa/ALB_C"/>
</dbReference>
<accession>A0A2G9YCC3</accession>
<proteinExistence type="inferred from homology"/>
<evidence type="ECO:0000259" key="17">
    <source>
        <dbReference type="Pfam" id="PF14849"/>
    </source>
</evidence>
<keyword evidence="6 13" id="KW-0812">Transmembrane</keyword>
<reference evidence="18 19" key="1">
    <citation type="submission" date="2017-09" db="EMBL/GenBank/DDBJ databases">
        <title>Depth-based differentiation of microbial function through sediment-hosted aquifers and enrichment of novel symbionts in the deep terrestrial subsurface.</title>
        <authorList>
            <person name="Probst A.J."/>
            <person name="Ladd B."/>
            <person name="Jarett J.K."/>
            <person name="Geller-Mcgrath D.E."/>
            <person name="Sieber C.M."/>
            <person name="Emerson J.B."/>
            <person name="Anantharaman K."/>
            <person name="Thomas B.C."/>
            <person name="Malmstrom R."/>
            <person name="Stieglmeier M."/>
            <person name="Klingl A."/>
            <person name="Woyke T."/>
            <person name="Ryan C.M."/>
            <person name="Banfield J.F."/>
        </authorList>
    </citation>
    <scope>NUCLEOTIDE SEQUENCE [LARGE SCALE GENOMIC DNA]</scope>
    <source>
        <strain evidence="18">CG23_combo_of_CG06-09_8_20_14_all_48_7</strain>
    </source>
</reference>
<comment type="subcellular location">
    <subcellularLocation>
        <location evidence="1">Cell membrane</location>
        <topology evidence="1">Multi-pass membrane protein</topology>
    </subcellularLocation>
    <subcellularLocation>
        <location evidence="13">Membrane</location>
        <topology evidence="13">Multi-pass membrane protein</topology>
    </subcellularLocation>
</comment>
<dbReference type="PRINTS" id="PR00701">
    <property type="entry name" value="60KDINNERMP"/>
</dbReference>
<evidence type="ECO:0000256" key="1">
    <source>
        <dbReference type="ARBA" id="ARBA00004651"/>
    </source>
</evidence>
<dbReference type="InterPro" id="IPR028053">
    <property type="entry name" value="Membr_insert_YidC_N"/>
</dbReference>
<evidence type="ECO:0000313" key="19">
    <source>
        <dbReference type="Proteomes" id="UP000230392"/>
    </source>
</evidence>
<feature type="transmembrane region" description="Helical" evidence="15">
    <location>
        <begin position="325"/>
        <end position="348"/>
    </location>
</feature>
<evidence type="ECO:0000256" key="4">
    <source>
        <dbReference type="ARBA" id="ARBA00022448"/>
    </source>
</evidence>